<dbReference type="NCBIfam" id="TIGR00393">
    <property type="entry name" value="kpsF"/>
    <property type="match status" value="1"/>
</dbReference>
<evidence type="ECO:0000259" key="9">
    <source>
        <dbReference type="PROSITE" id="PS51464"/>
    </source>
</evidence>
<dbReference type="PANTHER" id="PTHR42745">
    <property type="match status" value="1"/>
</dbReference>
<feature type="site" description="Catalytically relevant" evidence="6">
    <location>
        <position position="110"/>
    </location>
</feature>
<dbReference type="Proteomes" id="UP000196368">
    <property type="component" value="Unassembled WGS sequence"/>
</dbReference>
<proteinExistence type="inferred from homology"/>
<dbReference type="InterPro" id="IPR004800">
    <property type="entry name" value="KdsD/KpsF-type"/>
</dbReference>
<dbReference type="InterPro" id="IPR050986">
    <property type="entry name" value="GutQ/KpsF_isomerases"/>
</dbReference>
<sequence length="333" mass="36300">MAKLEYSPAEIKRIARHVLDVEHTALELSRKSIDDNFLKAVDVIAHTKGRVVVLGIGKSGIIGRKISATLASTGTPSFFVHPVEALHGDLGMITPGDVILAISFSGQTEEINKILPSLERRKLTVISMTGHDKSKLALMSDIHITVYIEREACPYNLAPTASTTATLAVGDALAICLMKIKHFEKRDFAVFHPGGSLGKLLTQQVKDLMRKGKNNPTVRESATVQDALFVMTQTGAVGATSVVDKKGRLLGYFTDGDLRRLLQKGTDVLHKNITEVMTKNPYHLTDTLPAIEAAKMIHATHVDNLPVLDKTGKVVGIIDEKDLIEFLALLDKK</sequence>
<feature type="site" description="Catalytically relevant" evidence="6">
    <location>
        <position position="151"/>
    </location>
</feature>
<dbReference type="EMBL" id="NFJD01000002">
    <property type="protein sequence ID" value="OUO56986.1"/>
    <property type="molecule type" value="Genomic_DNA"/>
</dbReference>
<keyword evidence="10" id="KW-0413">Isomerase</keyword>
<dbReference type="Gene3D" id="3.40.50.10490">
    <property type="entry name" value="Glucose-6-phosphate isomerase like protein, domain 1"/>
    <property type="match status" value="1"/>
</dbReference>
<evidence type="ECO:0000313" key="11">
    <source>
        <dbReference type="Proteomes" id="UP000196368"/>
    </source>
</evidence>
<dbReference type="RefSeq" id="WP_204201203.1">
    <property type="nucleotide sequence ID" value="NZ_NFJD01000002.1"/>
</dbReference>
<evidence type="ECO:0000256" key="6">
    <source>
        <dbReference type="PIRSR" id="PIRSR004692-3"/>
    </source>
</evidence>
<dbReference type="Pfam" id="PF00571">
    <property type="entry name" value="CBS"/>
    <property type="match status" value="2"/>
</dbReference>
<gene>
    <name evidence="10" type="ORF">B5F75_03825</name>
</gene>
<dbReference type="GO" id="GO:0019146">
    <property type="term" value="F:arabinose-5-phosphate isomerase activity"/>
    <property type="evidence" value="ECO:0007669"/>
    <property type="project" value="UniProtKB-ARBA"/>
</dbReference>
<dbReference type="GO" id="GO:0005975">
    <property type="term" value="P:carbohydrate metabolic process"/>
    <property type="evidence" value="ECO:0007669"/>
    <property type="project" value="InterPro"/>
</dbReference>
<organism evidence="10 11">
    <name type="scientific">Candidatus Avelusimicrobium gallicola</name>
    <dbReference type="NCBI Taxonomy" id="2562704"/>
    <lineage>
        <taxon>Bacteria</taxon>
        <taxon>Pseudomonadati</taxon>
        <taxon>Elusimicrobiota</taxon>
        <taxon>Elusimicrobia</taxon>
        <taxon>Elusimicrobiales</taxon>
        <taxon>Elusimicrobiaceae</taxon>
        <taxon>Candidatus Avelusimicrobium</taxon>
    </lineage>
</organism>
<dbReference type="InterPro" id="IPR001347">
    <property type="entry name" value="SIS_dom"/>
</dbReference>
<dbReference type="InterPro" id="IPR046342">
    <property type="entry name" value="CBS_dom_sf"/>
</dbReference>
<dbReference type="PROSITE" id="PS51464">
    <property type="entry name" value="SIS"/>
    <property type="match status" value="1"/>
</dbReference>
<dbReference type="InterPro" id="IPR000644">
    <property type="entry name" value="CBS_dom"/>
</dbReference>
<dbReference type="CDD" id="cd04604">
    <property type="entry name" value="CBS_pair_SIS_assoc"/>
    <property type="match status" value="1"/>
</dbReference>
<evidence type="ECO:0000256" key="5">
    <source>
        <dbReference type="PIRSR" id="PIRSR004692-2"/>
    </source>
</evidence>
<keyword evidence="5" id="KW-0479">Metal-binding</keyword>
<evidence type="ECO:0000256" key="2">
    <source>
        <dbReference type="ARBA" id="ARBA00022737"/>
    </source>
</evidence>
<dbReference type="PIRSF" id="PIRSF004692">
    <property type="entry name" value="KdsD_KpsF"/>
    <property type="match status" value="1"/>
</dbReference>
<keyword evidence="5" id="KW-0862">Zinc</keyword>
<keyword evidence="2" id="KW-0677">Repeat</keyword>
<dbReference type="Pfam" id="PF01380">
    <property type="entry name" value="SIS"/>
    <property type="match status" value="1"/>
</dbReference>
<feature type="domain" description="CBS" evidence="8">
    <location>
        <begin position="277"/>
        <end position="333"/>
    </location>
</feature>
<dbReference type="SUPFAM" id="SSF53697">
    <property type="entry name" value="SIS domain"/>
    <property type="match status" value="1"/>
</dbReference>
<feature type="site" description="Catalytically relevant" evidence="6">
    <location>
        <position position="58"/>
    </location>
</feature>
<name>A0A1Y4DD80_9BACT</name>
<dbReference type="PANTHER" id="PTHR42745:SF1">
    <property type="entry name" value="ARABINOSE 5-PHOSPHATE ISOMERASE KDSD"/>
    <property type="match status" value="1"/>
</dbReference>
<feature type="domain" description="SIS" evidence="9">
    <location>
        <begin position="40"/>
        <end position="183"/>
    </location>
</feature>
<feature type="site" description="Catalytically relevant" evidence="6">
    <location>
        <position position="192"/>
    </location>
</feature>
<keyword evidence="3 7" id="KW-0129">CBS domain</keyword>
<feature type="binding site" evidence="5">
    <location>
        <position position="81"/>
    </location>
    <ligand>
        <name>Zn(2+)</name>
        <dbReference type="ChEBI" id="CHEBI:29105"/>
    </ligand>
</feature>
<evidence type="ECO:0000259" key="8">
    <source>
        <dbReference type="PROSITE" id="PS51371"/>
    </source>
</evidence>
<dbReference type="GO" id="GO:1901135">
    <property type="term" value="P:carbohydrate derivative metabolic process"/>
    <property type="evidence" value="ECO:0007669"/>
    <property type="project" value="InterPro"/>
</dbReference>
<dbReference type="PROSITE" id="PS51371">
    <property type="entry name" value="CBS"/>
    <property type="match status" value="2"/>
</dbReference>
<dbReference type="CDD" id="cd05014">
    <property type="entry name" value="SIS_Kpsf"/>
    <property type="match status" value="1"/>
</dbReference>
<dbReference type="SMART" id="SM00116">
    <property type="entry name" value="CBS"/>
    <property type="match status" value="2"/>
</dbReference>
<evidence type="ECO:0000256" key="7">
    <source>
        <dbReference type="PROSITE-ProRule" id="PRU00703"/>
    </source>
</evidence>
<accession>A0A1Y4DD80</accession>
<evidence type="ECO:0000256" key="4">
    <source>
        <dbReference type="PIRNR" id="PIRNR004692"/>
    </source>
</evidence>
<dbReference type="AlphaFoldDB" id="A0A1Y4DD80"/>
<evidence type="ECO:0000313" key="10">
    <source>
        <dbReference type="EMBL" id="OUO56986.1"/>
    </source>
</evidence>
<feature type="domain" description="CBS" evidence="8">
    <location>
        <begin position="209"/>
        <end position="268"/>
    </location>
</feature>
<dbReference type="GO" id="GO:0097367">
    <property type="term" value="F:carbohydrate derivative binding"/>
    <property type="evidence" value="ECO:0007669"/>
    <property type="project" value="InterPro"/>
</dbReference>
<dbReference type="Gene3D" id="3.10.580.10">
    <property type="entry name" value="CBS-domain"/>
    <property type="match status" value="1"/>
</dbReference>
<dbReference type="InterPro" id="IPR046348">
    <property type="entry name" value="SIS_dom_sf"/>
</dbReference>
<dbReference type="InterPro" id="IPR035474">
    <property type="entry name" value="SIS_Kpsf"/>
</dbReference>
<evidence type="ECO:0000256" key="1">
    <source>
        <dbReference type="ARBA" id="ARBA00008165"/>
    </source>
</evidence>
<reference evidence="11" key="1">
    <citation type="submission" date="2017-04" db="EMBL/GenBank/DDBJ databases">
        <title>Function of individual gut microbiota members based on whole genome sequencing of pure cultures obtained from chicken caecum.</title>
        <authorList>
            <person name="Medvecky M."/>
            <person name="Cejkova D."/>
            <person name="Polansky O."/>
            <person name="Karasova D."/>
            <person name="Kubasova T."/>
            <person name="Cizek A."/>
            <person name="Rychlik I."/>
        </authorList>
    </citation>
    <scope>NUCLEOTIDE SEQUENCE [LARGE SCALE GENOMIC DNA]</scope>
    <source>
        <strain evidence="11">An273</strain>
    </source>
</reference>
<evidence type="ECO:0000256" key="3">
    <source>
        <dbReference type="ARBA" id="ARBA00023122"/>
    </source>
</evidence>
<comment type="similarity">
    <text evidence="1 4">Belongs to the SIS family. GutQ/KpsF subfamily.</text>
</comment>
<dbReference type="FunFam" id="3.40.50.10490:FF:000011">
    <property type="entry name" value="Arabinose 5-phosphate isomerase"/>
    <property type="match status" value="1"/>
</dbReference>
<comment type="caution">
    <text evidence="10">The sequence shown here is derived from an EMBL/GenBank/DDBJ whole genome shotgun (WGS) entry which is preliminary data.</text>
</comment>
<keyword evidence="11" id="KW-1185">Reference proteome</keyword>
<protein>
    <submittedName>
        <fullName evidence="10">KpsF/GutQ family sugar-phosphate isomerase</fullName>
    </submittedName>
</protein>
<dbReference type="GO" id="GO:0046872">
    <property type="term" value="F:metal ion binding"/>
    <property type="evidence" value="ECO:0007669"/>
    <property type="project" value="UniProtKB-KW"/>
</dbReference>